<dbReference type="SUPFAM" id="SSF109998">
    <property type="entry name" value="Triger factor/SurA peptide-binding domain-like"/>
    <property type="match status" value="1"/>
</dbReference>
<keyword evidence="5" id="KW-0413">Isomerase</keyword>
<evidence type="ECO:0000256" key="3">
    <source>
        <dbReference type="ARBA" id="ARBA00022729"/>
    </source>
</evidence>
<dbReference type="Proteomes" id="UP000229500">
    <property type="component" value="Unassembled WGS sequence"/>
</dbReference>
<dbReference type="EMBL" id="PFEL01000068">
    <property type="protein sequence ID" value="PJE69047.1"/>
    <property type="molecule type" value="Genomic_DNA"/>
</dbReference>
<dbReference type="EC" id="5.2.1.8" evidence="2"/>
<organism evidence="6 7">
    <name type="scientific">Candidatus Shapirobacteria bacterium CG10_big_fil_rev_8_21_14_0_10_38_14</name>
    <dbReference type="NCBI Taxonomy" id="1974483"/>
    <lineage>
        <taxon>Bacteria</taxon>
        <taxon>Candidatus Shapironibacteriota</taxon>
    </lineage>
</organism>
<comment type="catalytic activity">
    <reaction evidence="1">
        <text>[protein]-peptidylproline (omega=180) = [protein]-peptidylproline (omega=0)</text>
        <dbReference type="Rhea" id="RHEA:16237"/>
        <dbReference type="Rhea" id="RHEA-COMP:10747"/>
        <dbReference type="Rhea" id="RHEA-COMP:10748"/>
        <dbReference type="ChEBI" id="CHEBI:83833"/>
        <dbReference type="ChEBI" id="CHEBI:83834"/>
        <dbReference type="EC" id="5.2.1.8"/>
    </reaction>
</comment>
<dbReference type="InterPro" id="IPR027304">
    <property type="entry name" value="Trigger_fact/SurA_dom_sf"/>
</dbReference>
<evidence type="ECO:0000256" key="1">
    <source>
        <dbReference type="ARBA" id="ARBA00000971"/>
    </source>
</evidence>
<dbReference type="InterPro" id="IPR050245">
    <property type="entry name" value="PrsA_foldase"/>
</dbReference>
<evidence type="ECO:0000256" key="2">
    <source>
        <dbReference type="ARBA" id="ARBA00013194"/>
    </source>
</evidence>
<evidence type="ECO:0000256" key="4">
    <source>
        <dbReference type="ARBA" id="ARBA00023110"/>
    </source>
</evidence>
<name>A0A2M8L5H3_9BACT</name>
<dbReference type="PANTHER" id="PTHR47245:SF1">
    <property type="entry name" value="FOLDASE PROTEIN PRSA"/>
    <property type="match status" value="1"/>
</dbReference>
<proteinExistence type="predicted"/>
<sequence>MCYNLFMAKKKVKFELKLNKRLSKPLLICLVILSAAAILFNLKSLFFAAFVNGRPITRWALDRQLEKQVGKATLENQITKILILQTAKREKVKVDQEEIEAKVKEIEKQFEDQGTDLDTLLEAQGQKRQDLEEQIRVQLIIEKILGQDIEVTGEEVADYFEKNKNFFPEGSTLESMKENLQTEVRQQKIGEKFQPWLDELKKQAKIYYFLKF</sequence>
<dbReference type="GO" id="GO:0003755">
    <property type="term" value="F:peptidyl-prolyl cis-trans isomerase activity"/>
    <property type="evidence" value="ECO:0007669"/>
    <property type="project" value="UniProtKB-KW"/>
</dbReference>
<dbReference type="Pfam" id="PF13624">
    <property type="entry name" value="SurA_N_3"/>
    <property type="match status" value="1"/>
</dbReference>
<accession>A0A2M8L5H3</accession>
<evidence type="ECO:0000313" key="6">
    <source>
        <dbReference type="EMBL" id="PJE69047.1"/>
    </source>
</evidence>
<evidence type="ECO:0000313" key="7">
    <source>
        <dbReference type="Proteomes" id="UP000229500"/>
    </source>
</evidence>
<evidence type="ECO:0000256" key="5">
    <source>
        <dbReference type="ARBA" id="ARBA00023235"/>
    </source>
</evidence>
<dbReference type="AlphaFoldDB" id="A0A2M8L5H3"/>
<dbReference type="PANTHER" id="PTHR47245">
    <property type="entry name" value="PEPTIDYLPROLYL ISOMERASE"/>
    <property type="match status" value="1"/>
</dbReference>
<keyword evidence="4" id="KW-0697">Rotamase</keyword>
<gene>
    <name evidence="6" type="ORF">COU96_01880</name>
</gene>
<comment type="caution">
    <text evidence="6">The sequence shown here is derived from an EMBL/GenBank/DDBJ whole genome shotgun (WGS) entry which is preliminary data.</text>
</comment>
<keyword evidence="3" id="KW-0732">Signal</keyword>
<dbReference type="Gene3D" id="1.10.4030.10">
    <property type="entry name" value="Porin chaperone SurA, peptide-binding domain"/>
    <property type="match status" value="1"/>
</dbReference>
<reference evidence="7" key="1">
    <citation type="submission" date="2017-09" db="EMBL/GenBank/DDBJ databases">
        <title>Depth-based differentiation of microbial function through sediment-hosted aquifers and enrichment of novel symbionts in the deep terrestrial subsurface.</title>
        <authorList>
            <person name="Probst A.J."/>
            <person name="Ladd B."/>
            <person name="Jarett J.K."/>
            <person name="Geller-Mcgrath D.E."/>
            <person name="Sieber C.M.K."/>
            <person name="Emerson J.B."/>
            <person name="Anantharaman K."/>
            <person name="Thomas B.C."/>
            <person name="Malmstrom R."/>
            <person name="Stieglmeier M."/>
            <person name="Klingl A."/>
            <person name="Woyke T."/>
            <person name="Ryan C.M."/>
            <person name="Banfield J.F."/>
        </authorList>
    </citation>
    <scope>NUCLEOTIDE SEQUENCE [LARGE SCALE GENOMIC DNA]</scope>
</reference>
<protein>
    <recommendedName>
        <fullName evidence="2">peptidylprolyl isomerase</fullName>
        <ecNumber evidence="2">5.2.1.8</ecNumber>
    </recommendedName>
</protein>